<feature type="compositionally biased region" description="Acidic residues" evidence="1">
    <location>
        <begin position="31"/>
        <end position="45"/>
    </location>
</feature>
<evidence type="ECO:0000313" key="2">
    <source>
        <dbReference type="EMBL" id="VDN43060.1"/>
    </source>
</evidence>
<dbReference type="AlphaFoldDB" id="A0A3P7NQM3"/>
<feature type="region of interest" description="Disordered" evidence="1">
    <location>
        <begin position="26"/>
        <end position="47"/>
    </location>
</feature>
<gene>
    <name evidence="2" type="ORF">DILT_LOCUS18983</name>
</gene>
<protein>
    <submittedName>
        <fullName evidence="2">Uncharacterized protein</fullName>
    </submittedName>
</protein>
<dbReference type="EMBL" id="UYRU01106571">
    <property type="protein sequence ID" value="VDN43060.1"/>
    <property type="molecule type" value="Genomic_DNA"/>
</dbReference>
<sequence>MPRLNEILISLRAQLVNEIIQKEEVKNGGEANEEVGDDGDDEEEPVPTAAQMRFALYTLQSGLHVSDFTKFDDFWCLEKGIKEHLRVKFAPKQLTLDR</sequence>
<evidence type="ECO:0000256" key="1">
    <source>
        <dbReference type="SAM" id="MobiDB-lite"/>
    </source>
</evidence>
<keyword evidence="3" id="KW-1185">Reference proteome</keyword>
<proteinExistence type="predicted"/>
<dbReference type="Proteomes" id="UP000281553">
    <property type="component" value="Unassembled WGS sequence"/>
</dbReference>
<evidence type="ECO:0000313" key="3">
    <source>
        <dbReference type="Proteomes" id="UP000281553"/>
    </source>
</evidence>
<reference evidence="2 3" key="1">
    <citation type="submission" date="2018-11" db="EMBL/GenBank/DDBJ databases">
        <authorList>
            <consortium name="Pathogen Informatics"/>
        </authorList>
    </citation>
    <scope>NUCLEOTIDE SEQUENCE [LARGE SCALE GENOMIC DNA]</scope>
</reference>
<name>A0A3P7NQM3_DIBLA</name>
<accession>A0A3P7NQM3</accession>
<organism evidence="2 3">
    <name type="scientific">Dibothriocephalus latus</name>
    <name type="common">Fish tapeworm</name>
    <name type="synonym">Diphyllobothrium latum</name>
    <dbReference type="NCBI Taxonomy" id="60516"/>
    <lineage>
        <taxon>Eukaryota</taxon>
        <taxon>Metazoa</taxon>
        <taxon>Spiralia</taxon>
        <taxon>Lophotrochozoa</taxon>
        <taxon>Platyhelminthes</taxon>
        <taxon>Cestoda</taxon>
        <taxon>Eucestoda</taxon>
        <taxon>Diphyllobothriidea</taxon>
        <taxon>Diphyllobothriidae</taxon>
        <taxon>Dibothriocephalus</taxon>
    </lineage>
</organism>